<keyword evidence="2" id="KW-1185">Reference proteome</keyword>
<dbReference type="OrthoDB" id="529273at2759"/>
<reference evidence="1 2" key="1">
    <citation type="journal article" date="2018" name="Sci. Rep.">
        <title>Genome sequence of the cauliflower mushroom Sparassis crispa (Hanabiratake) and its association with beneficial usage.</title>
        <authorList>
            <person name="Kiyama R."/>
            <person name="Furutani Y."/>
            <person name="Kawaguchi K."/>
            <person name="Nakanishi T."/>
        </authorList>
    </citation>
    <scope>NUCLEOTIDE SEQUENCE [LARGE SCALE GENOMIC DNA]</scope>
</reference>
<gene>
    <name evidence="1" type="ORF">SCP_0508810</name>
</gene>
<proteinExistence type="predicted"/>
<protein>
    <submittedName>
        <fullName evidence="1">Uncharacterized protein</fullName>
    </submittedName>
</protein>
<evidence type="ECO:0000313" key="1">
    <source>
        <dbReference type="EMBL" id="GBE83824.1"/>
    </source>
</evidence>
<sequence length="609" mass="67068">MPPSRSWFSPPTRRELTLLLFSLSIFVLAYNLESSLHFVGVHPEKSAYLSTIGLSAKDPGFDPDGRRPKEWRDDLEALIFGNWQWEEGKVSGVEHGAVGLGLGDAAIYGGASGRKASRSAGKEDWGVGVNKGVSVHEQFVRWGPDVPVTKALAHVPGYTILDNVLIANGTFFLVTDDPSSLPPPAAIASSTLDHTQPPDQHWQVLTKDEARTQLGTYGGRIYGTSWVATDPPALQDPYTFLSLFHAHSTLSSPDSKAGVPAPLRLMLPHVPTFSSPQLPSPGGDNKIHPPPRERSYNGFHPLLPKAVIPTLGLWYQEDWEDLAEMNLPWLLERVVIADRGAAERGRENWGRRWRPADRMAEISDHDFKRAEDDDGKPAWAAPFVGLKAPEGWWAPVRTALARYLRLPEQSQSSAGSGWRKKKAVVKPVVTYVSMQDEPFTAGPRLRDDHHEALVAGLADLQGEGLASEVFVVRGNGSVDVHGWEWEERMNAVARSSVVLGPYGFHLADSIFMSPSPSSSLASPSAPSSQEQAESGPILMEFFPPGTFVRDQEFAARSLGLRYMAWWNDRKFTGDSLPPVMLPDESSLNQRIPIEPNAVVQAVREELSRR</sequence>
<evidence type="ECO:0000313" key="2">
    <source>
        <dbReference type="Proteomes" id="UP000287166"/>
    </source>
</evidence>
<name>A0A401GPY7_9APHY</name>
<dbReference type="STRING" id="139825.A0A401GPY7"/>
<dbReference type="AlphaFoldDB" id="A0A401GPY7"/>
<comment type="caution">
    <text evidence="1">The sequence shown here is derived from an EMBL/GenBank/DDBJ whole genome shotgun (WGS) entry which is preliminary data.</text>
</comment>
<accession>A0A401GPY7</accession>
<dbReference type="Proteomes" id="UP000287166">
    <property type="component" value="Unassembled WGS sequence"/>
</dbReference>
<dbReference type="RefSeq" id="XP_027614737.1">
    <property type="nucleotide sequence ID" value="XM_027758936.1"/>
</dbReference>
<dbReference type="InParanoid" id="A0A401GPY7"/>
<dbReference type="EMBL" id="BFAD01000005">
    <property type="protein sequence ID" value="GBE83824.1"/>
    <property type="molecule type" value="Genomic_DNA"/>
</dbReference>
<dbReference type="GeneID" id="38780741"/>
<organism evidence="1 2">
    <name type="scientific">Sparassis crispa</name>
    <dbReference type="NCBI Taxonomy" id="139825"/>
    <lineage>
        <taxon>Eukaryota</taxon>
        <taxon>Fungi</taxon>
        <taxon>Dikarya</taxon>
        <taxon>Basidiomycota</taxon>
        <taxon>Agaricomycotina</taxon>
        <taxon>Agaricomycetes</taxon>
        <taxon>Polyporales</taxon>
        <taxon>Sparassidaceae</taxon>
        <taxon>Sparassis</taxon>
    </lineage>
</organism>